<evidence type="ECO:0000256" key="1">
    <source>
        <dbReference type="SAM" id="Phobius"/>
    </source>
</evidence>
<keyword evidence="1" id="KW-0812">Transmembrane</keyword>
<keyword evidence="1" id="KW-0472">Membrane</keyword>
<protein>
    <submittedName>
        <fullName evidence="2">Uncharacterized protein</fullName>
    </submittedName>
</protein>
<dbReference type="EMBL" id="CP000755">
    <property type="protein sequence ID" value="ABX77004.1"/>
    <property type="molecule type" value="Genomic_DNA"/>
</dbReference>
<accession>A9M4R5</accession>
<gene>
    <name evidence="2" type="ORF">BMSA_0047</name>
</gene>
<dbReference type="AlphaFoldDB" id="A9M4R5"/>
<reference evidence="2" key="1">
    <citation type="journal article" date="2007" name="Appl. Environ. Microbiol.">
        <title>Sequence characterization and comparative analysis of three plasmids isolated from environmental Vibrio spp.</title>
        <authorList>
            <person name="Hazen T.H."/>
            <person name="Wu D."/>
            <person name="Eisen J.A."/>
            <person name="Sobecky P.A."/>
        </authorList>
    </citation>
    <scope>NUCLEOTIDE SEQUENCE [LARGE SCALE GENOMIC DNA]</scope>
    <source>
        <strain evidence="2">23023</strain>
        <plasmid evidence="2">p23023</plasmid>
    </source>
</reference>
<feature type="transmembrane region" description="Helical" evidence="1">
    <location>
        <begin position="19"/>
        <end position="40"/>
    </location>
</feature>
<geneLocation type="plasmid" evidence="2">
    <name>p23023</name>
</geneLocation>
<sequence>MPACRVGADPPKLCEGIMFTYFSMAGLLFLLIVMNTYYGIRLLRSKPVPYSRPRSLIPDRFSRILTLLGLYFGSWVPLNVLVCQLLNVPDLFHPIREAAVAGLLILGGATFPLLLDISPSSPLVIIPNVFNRQWAVHFKHLTDPMSKQHYQALITILERAKNESISHVTLCSPMLVKKGSRRNSQYLSHVCRRLEVTISHIEPVSAIWHPFAVIDLYCAKQKGHDALQSLDPLQWHKITLVINHHKEAKCVKSLP</sequence>
<proteinExistence type="predicted"/>
<feature type="transmembrane region" description="Helical" evidence="1">
    <location>
        <begin position="98"/>
        <end position="115"/>
    </location>
</feature>
<evidence type="ECO:0000313" key="2">
    <source>
        <dbReference type="EMBL" id="ABX77004.1"/>
    </source>
</evidence>
<name>A9M4R5_9VIBR</name>
<keyword evidence="2" id="KW-0614">Plasmid</keyword>
<organism evidence="2">
    <name type="scientific">Vibrio sp. 23023</name>
    <dbReference type="NCBI Taxonomy" id="452803"/>
    <lineage>
        <taxon>Bacteria</taxon>
        <taxon>Pseudomonadati</taxon>
        <taxon>Pseudomonadota</taxon>
        <taxon>Gammaproteobacteria</taxon>
        <taxon>Vibrionales</taxon>
        <taxon>Vibrionaceae</taxon>
        <taxon>Vibrio</taxon>
    </lineage>
</organism>
<feature type="transmembrane region" description="Helical" evidence="1">
    <location>
        <begin position="61"/>
        <end position="78"/>
    </location>
</feature>
<keyword evidence="1" id="KW-1133">Transmembrane helix</keyword>